<dbReference type="AlphaFoldDB" id="A0A8T1N4W6"/>
<accession>A0A8T1N4W6</accession>
<gene>
    <name evidence="1" type="ORF">CIPAW_16G015200</name>
</gene>
<sequence length="144" mass="16043">MLTGKRVKLFPLKFRNSKEDKPLRSSGSAPSNRLQKLRLRFTKKVIAENKLGNNMVCGALIENKTGEGGPERMRVLRAGMPRMRVLRAGMPQMTLGKTKSFLHSPRLSVRGEFTSVVLTKVFKSNTIPLQLSSLERSYGNGIAV</sequence>
<organism evidence="1 2">
    <name type="scientific">Carya illinoinensis</name>
    <name type="common">Pecan</name>
    <dbReference type="NCBI Taxonomy" id="32201"/>
    <lineage>
        <taxon>Eukaryota</taxon>
        <taxon>Viridiplantae</taxon>
        <taxon>Streptophyta</taxon>
        <taxon>Embryophyta</taxon>
        <taxon>Tracheophyta</taxon>
        <taxon>Spermatophyta</taxon>
        <taxon>Magnoliopsida</taxon>
        <taxon>eudicotyledons</taxon>
        <taxon>Gunneridae</taxon>
        <taxon>Pentapetalae</taxon>
        <taxon>rosids</taxon>
        <taxon>fabids</taxon>
        <taxon>Fagales</taxon>
        <taxon>Juglandaceae</taxon>
        <taxon>Carya</taxon>
    </lineage>
</organism>
<protein>
    <submittedName>
        <fullName evidence="1">Uncharacterized protein</fullName>
    </submittedName>
</protein>
<proteinExistence type="predicted"/>
<comment type="caution">
    <text evidence="1">The sequence shown here is derived from an EMBL/GenBank/DDBJ whole genome shotgun (WGS) entry which is preliminary data.</text>
</comment>
<evidence type="ECO:0000313" key="2">
    <source>
        <dbReference type="Proteomes" id="UP000811609"/>
    </source>
</evidence>
<evidence type="ECO:0000313" key="1">
    <source>
        <dbReference type="EMBL" id="KAG6624280.1"/>
    </source>
</evidence>
<reference evidence="1" key="1">
    <citation type="submission" date="2020-12" db="EMBL/GenBank/DDBJ databases">
        <title>WGS assembly of Carya illinoinensis cv. Pawnee.</title>
        <authorList>
            <person name="Platts A."/>
            <person name="Shu S."/>
            <person name="Wright S."/>
            <person name="Barry K."/>
            <person name="Edger P."/>
            <person name="Pires J.C."/>
            <person name="Schmutz J."/>
        </authorList>
    </citation>
    <scope>NUCLEOTIDE SEQUENCE</scope>
    <source>
        <tissue evidence="1">Leaf</tissue>
    </source>
</reference>
<dbReference type="Proteomes" id="UP000811609">
    <property type="component" value="Chromosome 16"/>
</dbReference>
<dbReference type="EMBL" id="CM031824">
    <property type="protein sequence ID" value="KAG6624280.1"/>
    <property type="molecule type" value="Genomic_DNA"/>
</dbReference>
<name>A0A8T1N4W6_CARIL</name>
<keyword evidence="2" id="KW-1185">Reference proteome</keyword>